<comment type="catalytic activity">
    <reaction evidence="1 11">
        <text>Hydrolysis of terminal, non-reducing beta-D-glucosyl residues with release of beta-D-glucose.</text>
        <dbReference type="EC" id="3.2.1.21"/>
    </reaction>
</comment>
<dbReference type="GO" id="GO:0008422">
    <property type="term" value="F:beta-glucosidase activity"/>
    <property type="evidence" value="ECO:0007669"/>
    <property type="project" value="UniProtKB-EC"/>
</dbReference>
<feature type="binding site" evidence="10">
    <location>
        <position position="402"/>
    </location>
    <ligand>
        <name>substrate</name>
    </ligand>
</feature>
<dbReference type="GO" id="GO:0030245">
    <property type="term" value="P:cellulose catabolic process"/>
    <property type="evidence" value="ECO:0007669"/>
    <property type="project" value="UniProtKB-KW"/>
</dbReference>
<evidence type="ECO:0000256" key="1">
    <source>
        <dbReference type="ARBA" id="ARBA00000448"/>
    </source>
</evidence>
<dbReference type="Proteomes" id="UP000028525">
    <property type="component" value="Unassembled WGS sequence"/>
</dbReference>
<keyword evidence="8" id="KW-0624">Polysaccharide degradation</keyword>
<evidence type="ECO:0000256" key="6">
    <source>
        <dbReference type="ARBA" id="ARBA00023277"/>
    </source>
</evidence>
<keyword evidence="13" id="KW-1185">Reference proteome</keyword>
<evidence type="ECO:0000256" key="7">
    <source>
        <dbReference type="ARBA" id="ARBA00023295"/>
    </source>
</evidence>
<comment type="similarity">
    <text evidence="2 11">Belongs to the glycosyl hydrolase 1 family.</text>
</comment>
<evidence type="ECO:0000256" key="5">
    <source>
        <dbReference type="ARBA" id="ARBA00023001"/>
    </source>
</evidence>
<dbReference type="EMBL" id="JPME01000008">
    <property type="protein sequence ID" value="KEZ91013.1"/>
    <property type="molecule type" value="Genomic_DNA"/>
</dbReference>
<evidence type="ECO:0000313" key="12">
    <source>
        <dbReference type="EMBL" id="KEZ91013.1"/>
    </source>
</evidence>
<evidence type="ECO:0000256" key="11">
    <source>
        <dbReference type="RuleBase" id="RU361175"/>
    </source>
</evidence>
<evidence type="ECO:0000256" key="3">
    <source>
        <dbReference type="ARBA" id="ARBA00012744"/>
    </source>
</evidence>
<keyword evidence="7 11" id="KW-0326">Glycosidase</keyword>
<evidence type="ECO:0000256" key="2">
    <source>
        <dbReference type="ARBA" id="ARBA00010838"/>
    </source>
</evidence>
<protein>
    <recommendedName>
        <fullName evidence="3 11">Beta-glucosidase</fullName>
        <ecNumber evidence="3 11">3.2.1.21</ecNumber>
    </recommendedName>
</protein>
<feature type="active site" description="Proton donor" evidence="9">
    <location>
        <position position="166"/>
    </location>
</feature>
<feature type="binding site" evidence="10">
    <location>
        <position position="121"/>
    </location>
    <ligand>
        <name>substrate</name>
    </ligand>
</feature>
<dbReference type="FunFam" id="3.20.20.80:FF:000004">
    <property type="entry name" value="Beta-glucosidase 6-phospho-beta-glucosidase"/>
    <property type="match status" value="1"/>
</dbReference>
<dbReference type="RefSeq" id="WP_038279187.1">
    <property type="nucleotide sequence ID" value="NZ_JPME01000008.1"/>
</dbReference>
<evidence type="ECO:0000256" key="4">
    <source>
        <dbReference type="ARBA" id="ARBA00022801"/>
    </source>
</evidence>
<reference evidence="12 13" key="1">
    <citation type="submission" date="2014-07" db="EMBL/GenBank/DDBJ databases">
        <title>Draft genome of Clostridium celerecrescens 152B isolated from sediments associated with methane hydrate from Krishna Godavari basin.</title>
        <authorList>
            <person name="Honkalas V.S."/>
            <person name="Dabir A.P."/>
            <person name="Arora P."/>
            <person name="Dhakephalkar P.K."/>
        </authorList>
    </citation>
    <scope>NUCLEOTIDE SEQUENCE [LARGE SCALE GENOMIC DNA]</scope>
    <source>
        <strain evidence="12 13">152B</strain>
    </source>
</reference>
<dbReference type="SUPFAM" id="SSF51445">
    <property type="entry name" value="(Trans)glycosidases"/>
    <property type="match status" value="1"/>
</dbReference>
<dbReference type="InterPro" id="IPR033132">
    <property type="entry name" value="GH_1_N_CS"/>
</dbReference>
<evidence type="ECO:0000256" key="9">
    <source>
        <dbReference type="PIRSR" id="PIRSR617736-1"/>
    </source>
</evidence>
<dbReference type="EC" id="3.2.1.21" evidence="3 11"/>
<evidence type="ECO:0000313" key="13">
    <source>
        <dbReference type="Proteomes" id="UP000028525"/>
    </source>
</evidence>
<dbReference type="STRING" id="29354.IO98_06460"/>
<feature type="binding site" evidence="10">
    <location>
        <position position="20"/>
    </location>
    <ligand>
        <name>substrate</name>
    </ligand>
</feature>
<dbReference type="InterPro" id="IPR017736">
    <property type="entry name" value="Glyco_hydro_1_beta-glucosidase"/>
</dbReference>
<dbReference type="Pfam" id="PF00232">
    <property type="entry name" value="Glyco_hydro_1"/>
    <property type="match status" value="1"/>
</dbReference>
<dbReference type="OrthoDB" id="2339329at2"/>
<dbReference type="AlphaFoldDB" id="A0A084JPX9"/>
<dbReference type="NCBIfam" id="TIGR03356">
    <property type="entry name" value="BGL"/>
    <property type="match status" value="1"/>
</dbReference>
<dbReference type="PRINTS" id="PR00131">
    <property type="entry name" value="GLHYDRLASE1"/>
</dbReference>
<keyword evidence="6" id="KW-0119">Carbohydrate metabolism</keyword>
<dbReference type="InterPro" id="IPR001360">
    <property type="entry name" value="Glyco_hydro_1"/>
</dbReference>
<comment type="caution">
    <text evidence="12">The sequence shown here is derived from an EMBL/GenBank/DDBJ whole genome shotgun (WGS) entry which is preliminary data.</text>
</comment>
<feature type="binding site" evidence="10">
    <location>
        <position position="297"/>
    </location>
    <ligand>
        <name>substrate</name>
    </ligand>
</feature>
<evidence type="ECO:0000256" key="10">
    <source>
        <dbReference type="PIRSR" id="PIRSR617736-2"/>
    </source>
</evidence>
<organism evidence="12 13">
    <name type="scientific">Lacrimispora celerecrescens</name>
    <dbReference type="NCBI Taxonomy" id="29354"/>
    <lineage>
        <taxon>Bacteria</taxon>
        <taxon>Bacillati</taxon>
        <taxon>Bacillota</taxon>
        <taxon>Clostridia</taxon>
        <taxon>Lachnospirales</taxon>
        <taxon>Lachnospiraceae</taxon>
        <taxon>Lacrimispora</taxon>
    </lineage>
</organism>
<proteinExistence type="inferred from homology"/>
<dbReference type="Gene3D" id="3.20.20.80">
    <property type="entry name" value="Glycosidases"/>
    <property type="match status" value="1"/>
</dbReference>
<feature type="active site" description="Nucleophile" evidence="9">
    <location>
        <position position="355"/>
    </location>
</feature>
<accession>A0A084JPX9</accession>
<sequence>MGQRQFPEGFAWGAATASYQIEGAWDEDGRGETIWDRYCLVPGNVLNGDDGKIACDHYHRYKEDVALMKHMGIKAYRFSIAWSRIFPKGYGEVNEKGLEFYSNLIDELLNAGIEPYITLYHWDLPQALQDIGGWANPQMPEYFLEYAKVVIDAFHGRVKKWITLNEPYCAAFLGNSEGRQAPGIRDFSTAVRVSYYLYVGHGLAVDYFRKKGCDGEIGITLNLMGRLPLTDKPEDIQAAARADGYLNRWFAEPIVYGRYPQEMIEFYRSKGVRLPEFKEEHMKLIGQKLDFIGLNYYNDFHVKADDSVWPLGFKIENPKYVPVNDRNWPVTEQGLITMLLRMKNDYGIDKIYITENGTSFPDVVSMEGKVEDGARKDYLHRHLTALREAISQGVNVQGYFQWSLYDNFEWSFGYSSRFGIVFVDFNTQERIIKESGHWYSKVIEQNAV</sequence>
<dbReference type="InterPro" id="IPR017853">
    <property type="entry name" value="GH"/>
</dbReference>
<dbReference type="GO" id="GO:0005829">
    <property type="term" value="C:cytosol"/>
    <property type="evidence" value="ECO:0007669"/>
    <property type="project" value="TreeGrafter"/>
</dbReference>
<name>A0A084JPX9_9FIRM</name>
<feature type="binding site" evidence="10">
    <location>
        <position position="165"/>
    </location>
    <ligand>
        <name>substrate</name>
    </ligand>
</feature>
<feature type="binding site" evidence="10">
    <location>
        <begin position="409"/>
        <end position="410"/>
    </location>
    <ligand>
        <name>substrate</name>
    </ligand>
</feature>
<gene>
    <name evidence="12" type="ORF">IO98_06460</name>
</gene>
<evidence type="ECO:0000256" key="8">
    <source>
        <dbReference type="ARBA" id="ARBA00023326"/>
    </source>
</evidence>
<dbReference type="PROSITE" id="PS00653">
    <property type="entry name" value="GLYCOSYL_HYDROL_F1_2"/>
    <property type="match status" value="1"/>
</dbReference>
<dbReference type="PANTHER" id="PTHR10353">
    <property type="entry name" value="GLYCOSYL HYDROLASE"/>
    <property type="match status" value="1"/>
</dbReference>
<dbReference type="PANTHER" id="PTHR10353:SF36">
    <property type="entry name" value="LP05116P"/>
    <property type="match status" value="1"/>
</dbReference>
<keyword evidence="4 11" id="KW-0378">Hydrolase</keyword>
<keyword evidence="5" id="KW-0136">Cellulose degradation</keyword>